<name>A0A2S7D767_9XANT</name>
<gene>
    <name evidence="1" type="ORF">XpiCFBP4643_02120</name>
</gene>
<dbReference type="AlphaFoldDB" id="A0A2S7D767"/>
<protein>
    <submittedName>
        <fullName evidence="1">Uncharacterized protein</fullName>
    </submittedName>
</protein>
<proteinExistence type="predicted"/>
<dbReference type="Proteomes" id="UP000238191">
    <property type="component" value="Unassembled WGS sequence"/>
</dbReference>
<keyword evidence="2" id="KW-1185">Reference proteome</keyword>
<reference evidence="2" key="1">
    <citation type="submission" date="2016-08" db="EMBL/GenBank/DDBJ databases">
        <authorList>
            <person name="Merda D."/>
            <person name="Briand M."/>
            <person name="Taghouti G."/>
            <person name="Carrere S."/>
            <person name="Gouzy J."/>
            <person name="Portier P."/>
            <person name="Jacques M.-A."/>
            <person name="Fischer-Le Saux M."/>
        </authorList>
    </citation>
    <scope>NUCLEOTIDE SEQUENCE [LARGE SCALE GENOMIC DNA]</scope>
    <source>
        <strain evidence="2">CFBP4643</strain>
    </source>
</reference>
<evidence type="ECO:0000313" key="1">
    <source>
        <dbReference type="EMBL" id="PPU69656.1"/>
    </source>
</evidence>
<sequence>MSGQGPVELVGAQSFDKAVSTMSGVVSSLFKKPAANSLVRCPRRLRDRWRHGCRHRAPMDGFTACPASGEGTAHSTLQMCCGALASQPSRDTRQVRACKLLRGIHAAQGPATVSRQGAVEPIWLPRIRSCS</sequence>
<comment type="caution">
    <text evidence="1">The sequence shown here is derived from an EMBL/GenBank/DDBJ whole genome shotgun (WGS) entry which is preliminary data.</text>
</comment>
<organism evidence="1 2">
    <name type="scientific">Xanthomonas pisi</name>
    <dbReference type="NCBI Taxonomy" id="56457"/>
    <lineage>
        <taxon>Bacteria</taxon>
        <taxon>Pseudomonadati</taxon>
        <taxon>Pseudomonadota</taxon>
        <taxon>Gammaproteobacteria</taxon>
        <taxon>Lysobacterales</taxon>
        <taxon>Lysobacteraceae</taxon>
        <taxon>Xanthomonas</taxon>
    </lineage>
</organism>
<dbReference type="EMBL" id="MDEI01000002">
    <property type="protein sequence ID" value="PPU69656.1"/>
    <property type="molecule type" value="Genomic_DNA"/>
</dbReference>
<accession>A0A2S7D767</accession>
<evidence type="ECO:0000313" key="2">
    <source>
        <dbReference type="Proteomes" id="UP000238191"/>
    </source>
</evidence>